<evidence type="ECO:0000313" key="4">
    <source>
        <dbReference type="EMBL" id="SKC40265.1"/>
    </source>
</evidence>
<dbReference type="GO" id="GO:0016491">
    <property type="term" value="F:oxidoreductase activity"/>
    <property type="evidence" value="ECO:0007669"/>
    <property type="project" value="InterPro"/>
</dbReference>
<organism evidence="4 5">
    <name type="scientific">Maledivibacter halophilus</name>
    <dbReference type="NCBI Taxonomy" id="36842"/>
    <lineage>
        <taxon>Bacteria</taxon>
        <taxon>Bacillati</taxon>
        <taxon>Bacillota</taxon>
        <taxon>Clostridia</taxon>
        <taxon>Peptostreptococcales</taxon>
        <taxon>Caminicellaceae</taxon>
        <taxon>Maledivibacter</taxon>
    </lineage>
</organism>
<dbReference type="InterPro" id="IPR051796">
    <property type="entry name" value="ISF_SsuE-like"/>
</dbReference>
<proteinExistence type="predicted"/>
<dbReference type="PANTHER" id="PTHR43278:SF2">
    <property type="entry name" value="IRON-SULFUR FLAVOPROTEIN"/>
    <property type="match status" value="1"/>
</dbReference>
<keyword evidence="2" id="KW-0288">FMN</keyword>
<dbReference type="InterPro" id="IPR029039">
    <property type="entry name" value="Flavoprotein-like_sf"/>
</dbReference>
<evidence type="ECO:0000313" key="5">
    <source>
        <dbReference type="Proteomes" id="UP000190285"/>
    </source>
</evidence>
<dbReference type="RefSeq" id="WP_079489145.1">
    <property type="nucleotide sequence ID" value="NZ_FUZT01000001.1"/>
</dbReference>
<dbReference type="STRING" id="36842.SAMN02194393_00542"/>
<dbReference type="OrthoDB" id="1705236at2"/>
<evidence type="ECO:0000256" key="1">
    <source>
        <dbReference type="ARBA" id="ARBA00022630"/>
    </source>
</evidence>
<dbReference type="Gene3D" id="3.40.50.360">
    <property type="match status" value="1"/>
</dbReference>
<gene>
    <name evidence="4" type="ORF">SAMN02194393_00542</name>
</gene>
<evidence type="ECO:0000256" key="2">
    <source>
        <dbReference type="ARBA" id="ARBA00022643"/>
    </source>
</evidence>
<dbReference type="EMBL" id="FUZT01000001">
    <property type="protein sequence ID" value="SKC40265.1"/>
    <property type="molecule type" value="Genomic_DNA"/>
</dbReference>
<dbReference type="AlphaFoldDB" id="A0A1T5IMA7"/>
<reference evidence="4 5" key="1">
    <citation type="submission" date="2017-02" db="EMBL/GenBank/DDBJ databases">
        <authorList>
            <person name="Peterson S.W."/>
        </authorList>
    </citation>
    <scope>NUCLEOTIDE SEQUENCE [LARGE SCALE GENOMIC DNA]</scope>
    <source>
        <strain evidence="4 5">M1</strain>
    </source>
</reference>
<keyword evidence="5" id="KW-1185">Reference proteome</keyword>
<name>A0A1T5IMA7_9FIRM</name>
<sequence length="349" mass="39602">MNKIYLIMPGEISDRLSKMTDAATEGLDIDIIKDSYNIPDLRNKKIIFAVQLSDIGYNIPLFEILTKLSQRGREALRGSNGVIIINSSNELFTKSAAQDIIFKTNQMGCRFPGHPIVEAIEDLKNLRTWQKNLSLPLDDICIKLCRKLRKNFINDNPKIIKNPRIIVLHASTHETSNTLKLWKMTKKHLKNCEIEEYHVENGTIVDCKGCLYTTCMHYSEKKSCFYGGMITKELLPAIERADAVVWVCPNYNDAVSAKLMAVINRLTVLYRRTKFYKKTLFGIIVSGNSGSDSVSKQLIGALNINKSFRLPPYFSIMAIANDPDEIMNIQDIDEKAREFANNIMGEIKA</sequence>
<accession>A0A1T5IMA7</accession>
<protein>
    <submittedName>
        <fullName evidence="4">NADPH-dependent FMN reductase</fullName>
    </submittedName>
</protein>
<dbReference type="Pfam" id="PF03358">
    <property type="entry name" value="FMN_red"/>
    <property type="match status" value="1"/>
</dbReference>
<keyword evidence="1" id="KW-0285">Flavoprotein</keyword>
<dbReference type="InterPro" id="IPR005025">
    <property type="entry name" value="FMN_Rdtase-like_dom"/>
</dbReference>
<dbReference type="SUPFAM" id="SSF52218">
    <property type="entry name" value="Flavoproteins"/>
    <property type="match status" value="1"/>
</dbReference>
<feature type="domain" description="NADPH-dependent FMN reductase-like" evidence="3">
    <location>
        <begin position="163"/>
        <end position="316"/>
    </location>
</feature>
<dbReference type="Proteomes" id="UP000190285">
    <property type="component" value="Unassembled WGS sequence"/>
</dbReference>
<dbReference type="PANTHER" id="PTHR43278">
    <property type="entry name" value="NAD(P)H-DEPENDENT FMN-CONTAINING OXIDOREDUCTASE YWQN-RELATED"/>
    <property type="match status" value="1"/>
</dbReference>
<evidence type="ECO:0000259" key="3">
    <source>
        <dbReference type="Pfam" id="PF03358"/>
    </source>
</evidence>